<dbReference type="Proteomes" id="UP000828390">
    <property type="component" value="Unassembled WGS sequence"/>
</dbReference>
<gene>
    <name evidence="1" type="ORF">DPMN_029302</name>
</gene>
<protein>
    <submittedName>
        <fullName evidence="1">Uncharacterized protein</fullName>
    </submittedName>
</protein>
<sequence length="75" mass="8601">MLNLFITCHRHAARGRNIFKVNTDGEEVKLLLQVFLNDDFVVEDLFHSAPPNSEYSLLIGQQFVSLTFQSMEEDA</sequence>
<name>A0A9D4LWY3_DREPO</name>
<dbReference type="AlphaFoldDB" id="A0A9D4LWY3"/>
<reference evidence="1" key="2">
    <citation type="submission" date="2020-11" db="EMBL/GenBank/DDBJ databases">
        <authorList>
            <person name="McCartney M.A."/>
            <person name="Auch B."/>
            <person name="Kono T."/>
            <person name="Mallez S."/>
            <person name="Becker A."/>
            <person name="Gohl D.M."/>
            <person name="Silverstein K.A.T."/>
            <person name="Koren S."/>
            <person name="Bechman K.B."/>
            <person name="Herman A."/>
            <person name="Abrahante J.E."/>
            <person name="Garbe J."/>
        </authorList>
    </citation>
    <scope>NUCLEOTIDE SEQUENCE</scope>
    <source>
        <strain evidence="1">Duluth1</strain>
        <tissue evidence="1">Whole animal</tissue>
    </source>
</reference>
<keyword evidence="2" id="KW-1185">Reference proteome</keyword>
<organism evidence="1 2">
    <name type="scientific">Dreissena polymorpha</name>
    <name type="common">Zebra mussel</name>
    <name type="synonym">Mytilus polymorpha</name>
    <dbReference type="NCBI Taxonomy" id="45954"/>
    <lineage>
        <taxon>Eukaryota</taxon>
        <taxon>Metazoa</taxon>
        <taxon>Spiralia</taxon>
        <taxon>Lophotrochozoa</taxon>
        <taxon>Mollusca</taxon>
        <taxon>Bivalvia</taxon>
        <taxon>Autobranchia</taxon>
        <taxon>Heteroconchia</taxon>
        <taxon>Euheterodonta</taxon>
        <taxon>Imparidentia</taxon>
        <taxon>Neoheterodontei</taxon>
        <taxon>Myida</taxon>
        <taxon>Dreissenoidea</taxon>
        <taxon>Dreissenidae</taxon>
        <taxon>Dreissena</taxon>
    </lineage>
</organism>
<accession>A0A9D4LWY3</accession>
<evidence type="ECO:0000313" key="2">
    <source>
        <dbReference type="Proteomes" id="UP000828390"/>
    </source>
</evidence>
<evidence type="ECO:0000313" key="1">
    <source>
        <dbReference type="EMBL" id="KAH3866243.1"/>
    </source>
</evidence>
<proteinExistence type="predicted"/>
<comment type="caution">
    <text evidence="1">The sequence shown here is derived from an EMBL/GenBank/DDBJ whole genome shotgun (WGS) entry which is preliminary data.</text>
</comment>
<dbReference type="EMBL" id="JAIWYP010000002">
    <property type="protein sequence ID" value="KAH3866243.1"/>
    <property type="molecule type" value="Genomic_DNA"/>
</dbReference>
<reference evidence="1" key="1">
    <citation type="journal article" date="2019" name="bioRxiv">
        <title>The Genome of the Zebra Mussel, Dreissena polymorpha: A Resource for Invasive Species Research.</title>
        <authorList>
            <person name="McCartney M.A."/>
            <person name="Auch B."/>
            <person name="Kono T."/>
            <person name="Mallez S."/>
            <person name="Zhang Y."/>
            <person name="Obille A."/>
            <person name="Becker A."/>
            <person name="Abrahante J.E."/>
            <person name="Garbe J."/>
            <person name="Badalamenti J.P."/>
            <person name="Herman A."/>
            <person name="Mangelson H."/>
            <person name="Liachko I."/>
            <person name="Sullivan S."/>
            <person name="Sone E.D."/>
            <person name="Koren S."/>
            <person name="Silverstein K.A.T."/>
            <person name="Beckman K.B."/>
            <person name="Gohl D.M."/>
        </authorList>
    </citation>
    <scope>NUCLEOTIDE SEQUENCE</scope>
    <source>
        <strain evidence="1">Duluth1</strain>
        <tissue evidence="1">Whole animal</tissue>
    </source>
</reference>